<feature type="domain" description="Cadherin" evidence="8">
    <location>
        <begin position="1221"/>
        <end position="1334"/>
    </location>
</feature>
<feature type="domain" description="Cadherin" evidence="8">
    <location>
        <begin position="1417"/>
        <end position="1530"/>
    </location>
</feature>
<evidence type="ECO:0000259" key="8">
    <source>
        <dbReference type="PROSITE" id="PS50268"/>
    </source>
</evidence>
<dbReference type="GO" id="GO:0005509">
    <property type="term" value="F:calcium ion binding"/>
    <property type="evidence" value="ECO:0007669"/>
    <property type="project" value="InterPro"/>
</dbReference>
<dbReference type="PROSITE" id="PS50268">
    <property type="entry name" value="CADHERIN_2"/>
    <property type="match status" value="8"/>
</dbReference>
<feature type="domain" description="Cadherin" evidence="8">
    <location>
        <begin position="943"/>
        <end position="1041"/>
    </location>
</feature>
<dbReference type="GO" id="GO:0008013">
    <property type="term" value="F:beta-catenin binding"/>
    <property type="evidence" value="ECO:0007669"/>
    <property type="project" value="TreeGrafter"/>
</dbReference>
<dbReference type="GO" id="GO:0007156">
    <property type="term" value="P:homophilic cell adhesion via plasma membrane adhesion molecules"/>
    <property type="evidence" value="ECO:0007669"/>
    <property type="project" value="InterPro"/>
</dbReference>
<dbReference type="SMART" id="SM00112">
    <property type="entry name" value="CA"/>
    <property type="match status" value="10"/>
</dbReference>
<dbReference type="GO" id="GO:0016342">
    <property type="term" value="C:catenin complex"/>
    <property type="evidence" value="ECO:0007669"/>
    <property type="project" value="TreeGrafter"/>
</dbReference>
<proteinExistence type="predicted"/>
<feature type="domain" description="Cadherin" evidence="8">
    <location>
        <begin position="1560"/>
        <end position="1627"/>
    </location>
</feature>
<dbReference type="PANTHER" id="PTHR24027">
    <property type="entry name" value="CADHERIN-23"/>
    <property type="match status" value="1"/>
</dbReference>
<dbReference type="Gene3D" id="2.40.160.160">
    <property type="entry name" value="Inverse autotransporter, beta-domain"/>
    <property type="match status" value="1"/>
</dbReference>
<keyword evidence="2" id="KW-0812">Transmembrane</keyword>
<organism evidence="9">
    <name type="scientific">Catillopecten margaritatus gill symbiont</name>
    <dbReference type="NCBI Taxonomy" id="3083288"/>
    <lineage>
        <taxon>Bacteria</taxon>
        <taxon>Pseudomonadati</taxon>
        <taxon>Pseudomonadota</taxon>
        <taxon>Gammaproteobacteria</taxon>
        <taxon>sulfur-oxidizing symbionts</taxon>
    </lineage>
</organism>
<evidence type="ECO:0000256" key="7">
    <source>
        <dbReference type="ARBA" id="ARBA00023136"/>
    </source>
</evidence>
<sequence>MKTLLKNACSTNYNATNLITHVAWVGGAHSRALSRLKHFLAFGALTLSLNVTSGGEINQFDKEAYLNLGQQYSDNNTQVAVKEENTIDTLLKEIGSSVRNALGGTDSDNANQLGKKITDNLKNKANNTVINKTEGFINQKANELANSIGNGRTEISVHKLESNNPTYSLKTIQPLTELNTDSTELTFIQAQINSGENHGERRDTINLGLGQRYLLEGGQSIAGINLFTDYETESKHKRASLGLEYQRANFSANINKYYPLSDKKVIGDYTEEPLAGHDIKLTGQVPYLSWAKIKGTHYYWDAKVGDNIKGTILGVEIELNPSTTLEIGTENSNTAERASYARLSAQLPFKDGEALTNFKVSDQAFANSNIVTLTNLDYVERSNKIRIEKLLNSPSGVSVVLGEYNALTVGSTCTLYNASNVAIANGSGVTGADGSVTLSNVVLPTGLISSSCNAIGTYIDEATGVTTTSSPVLRAAKIYSGTGSLTLLASPLSEIAYQLANAGTLASDITTKNTQIATAFGISGVDFTATIPTDLNTITAANDDAGKFGTVLAAVSQMSENAGHDDTQSTANNGGDNIHANETIQELVVDMADGDIDGIADGQGKTLNLNQAINNFKTGSGANNPTSDTGNTNAGNVDIVTTTPSVILNKTAVTLDENGVTTYTVVLNTQPTGSVTITPVSADTGAASVSGVMTFTTANWSTAQTVTVTGVADVNATDETVTISHTITGADYASVTSADMIATVVDFSISAQTRSIAENSANATNVGAVLVTTGSPTGFSITSGNTNTAFAISNSGQITVADVNQLDFETMTSYTLAVQITKADTKSQSANITVNVTNVNEGSASISAQTRSIAENSANATNVGAVLVTTGSPTGFSITSGNTNTAFAISNSGQITVADANQLDFETTTSYTLAVQITKADTTSQSANITVNVTDVNEGSAVSISAQTRSIAENSANATNVGAVLVTTGSPTGFSITSGNTNTAFAISNSGQITVADVNQLDFETTTSYTLAVQITKADTTSQSANITVNVTNVNEGSASISAQTRSIAENSANATNVGAVLVTTGSPTGFSITSGNTNTAFAISNSGQITVADVNQLDFETTTSYTLAVQITKADTTSQSANITVNVTDVNEGSAVSISAQTRSIAENSANATNVGAVLVTTGSPTGFSITSGNTNTAFAISNSGQITVADVNQLDFETTTSYTLAVQITKADTTSQSANITVNVTNVNEGSAVSISAQTRSIAENSANATNVGAVLVTTGSPTGFSITSGNTNTAFAISNSGQITVADVNQLDFETTTSYTLAVQITKADTTSQSANITVNVTDVNEGSAVSISAQTRSIAENSANATNVGAVLVTTGSPTGFSITSGNTNTAFAISNSGQITVADVNQLDFETTTSYTLAVQITKADTTSQSANITVNVTNVNEGSAVSISAQTRSIAENSANATNVGAVLVTTGSPTGFSITSGNTNTAFAISNSGQITVADVNQLDFETTTSYTLAVQITKADTTSQSANITVNVTNVNEGSASISAQTRSIAENSANTTNVGAVLVTTGSPTGFSITSGNTNTAFAISNSGQITVADVNQLDFETTTSYTLAVQITKADTTSQSANITVNVTNVNEGSASISAQTRSIAENSANATNVGAVLVTTGSPTGFSITSGNTNTAFAISNSGQITVADANQLDFETTTSYTLAVQITKADTTSQSANITVNVTDVVELASITIGTQTWSASNVSLVPTTNNVLGTDYWNAYVGTYGSGDTSDEDGYYYTWDAAMNVCPSGWSLPSDADWKVLEGQLGMSVANQETTGWRGTDEGTKLKVGGSSGFEAKLAGLRYTDGGFYSRGDNTYLWSSTESGSNAYRRDLYTSDATVHRTTDNKAIGFSVRCLKD</sequence>
<comment type="subcellular location">
    <subcellularLocation>
        <location evidence="1">Membrane</location>
        <topology evidence="1">Single-pass membrane protein</topology>
    </subcellularLocation>
</comment>
<evidence type="ECO:0000313" key="9">
    <source>
        <dbReference type="EMBL" id="WXT99309.1"/>
    </source>
</evidence>
<evidence type="ECO:0000256" key="4">
    <source>
        <dbReference type="ARBA" id="ARBA00022737"/>
    </source>
</evidence>
<feature type="domain" description="Cadherin" evidence="8">
    <location>
        <begin position="1040"/>
        <end position="1138"/>
    </location>
</feature>
<keyword evidence="4" id="KW-0677">Repeat</keyword>
<dbReference type="InterPro" id="IPR024519">
    <property type="entry name" value="IAT_beta"/>
</dbReference>
<dbReference type="InterPro" id="IPR002126">
    <property type="entry name" value="Cadherin-like_dom"/>
</dbReference>
<dbReference type="InterPro" id="IPR039808">
    <property type="entry name" value="Cadherin"/>
</dbReference>
<protein>
    <recommendedName>
        <fullName evidence="8">Cadherin domain-containing protein</fullName>
    </recommendedName>
</protein>
<accession>A0AAU6PE71</accession>
<feature type="domain" description="Cadherin" evidence="8">
    <location>
        <begin position="845"/>
        <end position="943"/>
    </location>
</feature>
<evidence type="ECO:0000256" key="1">
    <source>
        <dbReference type="ARBA" id="ARBA00004167"/>
    </source>
</evidence>
<feature type="domain" description="Cadherin" evidence="8">
    <location>
        <begin position="1626"/>
        <end position="1724"/>
    </location>
</feature>
<dbReference type="NCBIfam" id="TIGR02145">
    <property type="entry name" value="Fib_succ_major"/>
    <property type="match status" value="1"/>
</dbReference>
<feature type="domain" description="Cadherin" evidence="8">
    <location>
        <begin position="748"/>
        <end position="846"/>
    </location>
</feature>
<reference evidence="9" key="1">
    <citation type="submission" date="2023-10" db="EMBL/GenBank/DDBJ databases">
        <title>The first scallop-associated chemosynthetic bacterial symbiont.</title>
        <authorList>
            <person name="Lin Y.-T."/>
            <person name="Sun J."/>
            <person name="Ip J.C.-H."/>
            <person name="He X."/>
            <person name="Gao Z.-M."/>
            <person name="Perez M."/>
            <person name="Xu T."/>
            <person name="Qian P.-Y."/>
            <person name="Qiu J.-W."/>
        </authorList>
    </citation>
    <scope>NUCLEOTIDE SEQUENCE</scope>
    <source>
        <strain evidence="9">Gill1</strain>
    </source>
</reference>
<keyword evidence="3" id="KW-0732">Signal</keyword>
<dbReference type="InterPro" id="IPR011871">
    <property type="entry name" value="Fib_succ_major"/>
</dbReference>
<keyword evidence="6" id="KW-1133">Transmembrane helix</keyword>
<dbReference type="GO" id="GO:0045296">
    <property type="term" value="F:cadherin binding"/>
    <property type="evidence" value="ECO:0007669"/>
    <property type="project" value="TreeGrafter"/>
</dbReference>
<gene>
    <name evidence="9" type="ORF">Ctma_0005</name>
</gene>
<dbReference type="PANTHER" id="PTHR24027:SF422">
    <property type="entry name" value="CADHERIN DOMAIN-CONTAINING PROTEIN"/>
    <property type="match status" value="1"/>
</dbReference>
<dbReference type="EMBL" id="CP138327">
    <property type="protein sequence ID" value="WXT99309.1"/>
    <property type="molecule type" value="Genomic_DNA"/>
</dbReference>
<keyword evidence="5" id="KW-0106">Calcium</keyword>
<dbReference type="InterPro" id="IPR015919">
    <property type="entry name" value="Cadherin-like_sf"/>
</dbReference>
<dbReference type="SUPFAM" id="SSF49313">
    <property type="entry name" value="Cadherin-like"/>
    <property type="match status" value="10"/>
</dbReference>
<evidence type="ECO:0000256" key="2">
    <source>
        <dbReference type="ARBA" id="ARBA00022692"/>
    </source>
</evidence>
<dbReference type="Pfam" id="PF09603">
    <property type="entry name" value="Fib_succ_major"/>
    <property type="match status" value="1"/>
</dbReference>
<keyword evidence="7" id="KW-0472">Membrane</keyword>
<evidence type="ECO:0000256" key="5">
    <source>
        <dbReference type="ARBA" id="ARBA00022837"/>
    </source>
</evidence>
<name>A0AAU6PE71_9GAMM</name>
<dbReference type="Pfam" id="PF11924">
    <property type="entry name" value="IAT_beta"/>
    <property type="match status" value="1"/>
</dbReference>
<dbReference type="CDD" id="cd11304">
    <property type="entry name" value="Cadherin_repeat"/>
    <property type="match status" value="10"/>
</dbReference>
<dbReference type="GO" id="GO:0016477">
    <property type="term" value="P:cell migration"/>
    <property type="evidence" value="ECO:0007669"/>
    <property type="project" value="TreeGrafter"/>
</dbReference>
<evidence type="ECO:0000256" key="3">
    <source>
        <dbReference type="ARBA" id="ARBA00022729"/>
    </source>
</evidence>
<evidence type="ECO:0000256" key="6">
    <source>
        <dbReference type="ARBA" id="ARBA00022989"/>
    </source>
</evidence>
<dbReference type="InterPro" id="IPR038177">
    <property type="entry name" value="IAT_beta_sf"/>
</dbReference>
<dbReference type="Gene3D" id="2.60.40.60">
    <property type="entry name" value="Cadherins"/>
    <property type="match status" value="10"/>
</dbReference>